<feature type="compositionally biased region" description="Basic and acidic residues" evidence="1">
    <location>
        <begin position="15"/>
        <end position="27"/>
    </location>
</feature>
<feature type="region of interest" description="Disordered" evidence="1">
    <location>
        <begin position="1"/>
        <end position="42"/>
    </location>
</feature>
<sequence>MTEIQQKSPSNGNDSKIKEKHSDELKNGLENVASTLKSRHPELRGSFKVKLNDKKYY</sequence>
<accession>A0ABV8UQC5</accession>
<comment type="caution">
    <text evidence="2">The sequence shown here is derived from an EMBL/GenBank/DDBJ whole genome shotgun (WGS) entry which is preliminary data.</text>
</comment>
<name>A0ABV8UQC5_9PROT</name>
<keyword evidence="3" id="KW-1185">Reference proteome</keyword>
<evidence type="ECO:0000313" key="2">
    <source>
        <dbReference type="EMBL" id="MFC4352998.1"/>
    </source>
</evidence>
<gene>
    <name evidence="2" type="ORF">ACFOW6_15715</name>
</gene>
<organism evidence="2 3">
    <name type="scientific">Fodinicurvata halophila</name>
    <dbReference type="NCBI Taxonomy" id="1419723"/>
    <lineage>
        <taxon>Bacteria</taxon>
        <taxon>Pseudomonadati</taxon>
        <taxon>Pseudomonadota</taxon>
        <taxon>Alphaproteobacteria</taxon>
        <taxon>Rhodospirillales</taxon>
        <taxon>Rhodovibrionaceae</taxon>
        <taxon>Fodinicurvata</taxon>
    </lineage>
</organism>
<evidence type="ECO:0000313" key="3">
    <source>
        <dbReference type="Proteomes" id="UP001595799"/>
    </source>
</evidence>
<evidence type="ECO:0000256" key="1">
    <source>
        <dbReference type="SAM" id="MobiDB-lite"/>
    </source>
</evidence>
<dbReference type="EMBL" id="JBHSCW010000010">
    <property type="protein sequence ID" value="MFC4352998.1"/>
    <property type="molecule type" value="Genomic_DNA"/>
</dbReference>
<proteinExistence type="predicted"/>
<dbReference type="RefSeq" id="WP_382423374.1">
    <property type="nucleotide sequence ID" value="NZ_JBHSCW010000010.1"/>
</dbReference>
<feature type="compositionally biased region" description="Polar residues" evidence="1">
    <location>
        <begin position="1"/>
        <end position="14"/>
    </location>
</feature>
<reference evidence="3" key="1">
    <citation type="journal article" date="2019" name="Int. J. Syst. Evol. Microbiol.">
        <title>The Global Catalogue of Microorganisms (GCM) 10K type strain sequencing project: providing services to taxonomists for standard genome sequencing and annotation.</title>
        <authorList>
            <consortium name="The Broad Institute Genomics Platform"/>
            <consortium name="The Broad Institute Genome Sequencing Center for Infectious Disease"/>
            <person name="Wu L."/>
            <person name="Ma J."/>
        </authorList>
    </citation>
    <scope>NUCLEOTIDE SEQUENCE [LARGE SCALE GENOMIC DNA]</scope>
    <source>
        <strain evidence="3">CECT 8472</strain>
    </source>
</reference>
<protein>
    <submittedName>
        <fullName evidence="2">Uncharacterized protein</fullName>
    </submittedName>
</protein>
<dbReference type="Proteomes" id="UP001595799">
    <property type="component" value="Unassembled WGS sequence"/>
</dbReference>